<feature type="transmembrane region" description="Helical" evidence="7">
    <location>
        <begin position="388"/>
        <end position="408"/>
    </location>
</feature>
<feature type="transmembrane region" description="Helical" evidence="7">
    <location>
        <begin position="239"/>
        <end position="257"/>
    </location>
</feature>
<dbReference type="GO" id="GO:1902600">
    <property type="term" value="P:proton transmembrane transport"/>
    <property type="evidence" value="ECO:0007669"/>
    <property type="project" value="InterPro"/>
</dbReference>
<proteinExistence type="predicted"/>
<feature type="transmembrane region" description="Helical" evidence="7">
    <location>
        <begin position="170"/>
        <end position="192"/>
    </location>
</feature>
<evidence type="ECO:0000313" key="10">
    <source>
        <dbReference type="Proteomes" id="UP000266673"/>
    </source>
</evidence>
<evidence type="ECO:0000313" key="9">
    <source>
        <dbReference type="EMBL" id="RIB04461.1"/>
    </source>
</evidence>
<reference evidence="9 10" key="1">
    <citation type="submission" date="2018-06" db="EMBL/GenBank/DDBJ databases">
        <title>Comparative genomics reveals the genomic features of Rhizophagus irregularis, R. cerebriforme, R. diaphanum and Gigaspora rosea, and their symbiotic lifestyle signature.</title>
        <authorList>
            <person name="Morin E."/>
            <person name="San Clemente H."/>
            <person name="Chen E.C.H."/>
            <person name="De La Providencia I."/>
            <person name="Hainaut M."/>
            <person name="Kuo A."/>
            <person name="Kohler A."/>
            <person name="Murat C."/>
            <person name="Tang N."/>
            <person name="Roy S."/>
            <person name="Loubradou J."/>
            <person name="Henrissat B."/>
            <person name="Grigoriev I.V."/>
            <person name="Corradi N."/>
            <person name="Roux C."/>
            <person name="Martin F.M."/>
        </authorList>
    </citation>
    <scope>NUCLEOTIDE SEQUENCE [LARGE SCALE GENOMIC DNA]</scope>
    <source>
        <strain evidence="9 10">DAOM 194757</strain>
    </source>
</reference>
<feature type="domain" description="Cation/H+ exchanger transmembrane" evidence="8">
    <location>
        <begin position="43"/>
        <end position="435"/>
    </location>
</feature>
<keyword evidence="10" id="KW-1185">Reference proteome</keyword>
<dbReference type="InterPro" id="IPR038770">
    <property type="entry name" value="Na+/solute_symporter_sf"/>
</dbReference>
<feature type="transmembrane region" description="Helical" evidence="7">
    <location>
        <begin position="62"/>
        <end position="83"/>
    </location>
</feature>
<dbReference type="STRING" id="44941.A0A397U491"/>
<comment type="caution">
    <text evidence="9">The sequence shown here is derived from an EMBL/GenBank/DDBJ whole genome shotgun (WGS) entry which is preliminary data.</text>
</comment>
<protein>
    <submittedName>
        <fullName evidence="9">Sodium/hydrogen exchanger family-domain-containing protein</fullName>
    </submittedName>
</protein>
<dbReference type="Proteomes" id="UP000266673">
    <property type="component" value="Unassembled WGS sequence"/>
</dbReference>
<dbReference type="Gene3D" id="1.20.1530.20">
    <property type="match status" value="1"/>
</dbReference>
<feature type="transmembrane region" description="Helical" evidence="7">
    <location>
        <begin position="127"/>
        <end position="150"/>
    </location>
</feature>
<dbReference type="PANTHER" id="PTHR32468">
    <property type="entry name" value="CATION/H + ANTIPORTER"/>
    <property type="match status" value="1"/>
</dbReference>
<sequence length="873" mass="95777">MSQFLTRRSGNVSEQSGVLSGANPMVVNASDPLTLAIIQIVIIVAFTRLLHLGLKRIRQPRVISEVIGGIILGPSVLGHIPGYMNSVFPTTSLTYLNLLANLGLLLYLFIVGLELNPTMIRKSIKSVITISASGIILPFALGVGVAYGLYDSTGNQQVVDSKNANVIHEVPFASFLLFICVAMAITAFPVLARILSELKLMRTPVGSCALSSAVGDDITAWILLALVIAIINASNYLTALYSFLICTAWTLIVGFIIRPILLKLIVLTNSNQTSPSTLMVAITLSIVLLSGFITNIIGIHYIFGGFIIGVILPHEGGFAVALTEKIEDLINVLFIPIYFTLSGLKTNISDLGASGWGWVVLVIIVAMLGKITGCTLAARTTGLTFREALTVGVFMSCKGLVELIILNVGYDASIINSKVFSIMVIMALVTTFLTTPLATYLYPTQYQKQMENQRRKDLESKESPHSKDDLRLLVVLNKVENLPAMVTFVQLLQHNNVLNNKSTLKNSEEESELSITKAMKPISVHVLRLVELTQRMSAVMKFNEISETILHDPIMNMFSAISQVSSVKVDAKLSVASPKDFCPEITDRIQDADINLVIIPWGGAGEIVDTPIDNDDHAPREKKHTSPHVANFVQGIFNEAANYASVGVFVDRGLGSFDSNTRTIPNPMGYLHVFIPFFGGADDREALNFAFKLLESPNVNINVLRIIKSEQPTDHDVTLKPETQIEIPDDEKDRPSLDRQISTISISEAVENQENKEDESFLEKNLKSKTGYPARNARISYQEISSNTPIQTAVERAREIVNRKDLVIVGRSRHSHANERHHHGEFRELIKNLGSYGNDTYKSLGYVSEAFLVGGVKASLLVLQAKNVEVEKI</sequence>
<feature type="transmembrane region" description="Helical" evidence="7">
    <location>
        <begin position="355"/>
        <end position="376"/>
    </location>
</feature>
<feature type="transmembrane region" description="Helical" evidence="7">
    <location>
        <begin position="95"/>
        <end position="115"/>
    </location>
</feature>
<dbReference type="Pfam" id="PF00999">
    <property type="entry name" value="Na_H_Exchanger"/>
    <property type="match status" value="1"/>
</dbReference>
<keyword evidence="2" id="KW-0813">Transport</keyword>
<evidence type="ECO:0000259" key="8">
    <source>
        <dbReference type="Pfam" id="PF00999"/>
    </source>
</evidence>
<evidence type="ECO:0000256" key="6">
    <source>
        <dbReference type="ARBA" id="ARBA00023136"/>
    </source>
</evidence>
<evidence type="ECO:0000256" key="4">
    <source>
        <dbReference type="ARBA" id="ARBA00022989"/>
    </source>
</evidence>
<feature type="transmembrane region" description="Helical" evidence="7">
    <location>
        <begin position="33"/>
        <end position="50"/>
    </location>
</feature>
<organism evidence="9 10">
    <name type="scientific">Gigaspora rosea</name>
    <dbReference type="NCBI Taxonomy" id="44941"/>
    <lineage>
        <taxon>Eukaryota</taxon>
        <taxon>Fungi</taxon>
        <taxon>Fungi incertae sedis</taxon>
        <taxon>Mucoromycota</taxon>
        <taxon>Glomeromycotina</taxon>
        <taxon>Glomeromycetes</taxon>
        <taxon>Diversisporales</taxon>
        <taxon>Gigasporaceae</taxon>
        <taxon>Gigaspora</taxon>
    </lineage>
</organism>
<feature type="transmembrane region" description="Helical" evidence="7">
    <location>
        <begin position="303"/>
        <end position="322"/>
    </location>
</feature>
<dbReference type="EMBL" id="QKWP01002175">
    <property type="protein sequence ID" value="RIB04461.1"/>
    <property type="molecule type" value="Genomic_DNA"/>
</dbReference>
<evidence type="ECO:0000256" key="7">
    <source>
        <dbReference type="SAM" id="Phobius"/>
    </source>
</evidence>
<dbReference type="GO" id="GO:0016020">
    <property type="term" value="C:membrane"/>
    <property type="evidence" value="ECO:0007669"/>
    <property type="project" value="UniProtKB-SubCell"/>
</dbReference>
<gene>
    <name evidence="9" type="ORF">C2G38_2254367</name>
</gene>
<name>A0A397U491_9GLOM</name>
<dbReference type="InterPro" id="IPR006153">
    <property type="entry name" value="Cation/H_exchanger_TM"/>
</dbReference>
<evidence type="ECO:0000256" key="3">
    <source>
        <dbReference type="ARBA" id="ARBA00022692"/>
    </source>
</evidence>
<accession>A0A397U491</accession>
<feature type="transmembrane region" description="Helical" evidence="7">
    <location>
        <begin position="278"/>
        <end position="297"/>
    </location>
</feature>
<keyword evidence="4 7" id="KW-1133">Transmembrane helix</keyword>
<dbReference type="GO" id="GO:0015297">
    <property type="term" value="F:antiporter activity"/>
    <property type="evidence" value="ECO:0007669"/>
    <property type="project" value="InterPro"/>
</dbReference>
<feature type="transmembrane region" description="Helical" evidence="7">
    <location>
        <begin position="420"/>
        <end position="442"/>
    </location>
</feature>
<evidence type="ECO:0000256" key="5">
    <source>
        <dbReference type="ARBA" id="ARBA00023065"/>
    </source>
</evidence>
<dbReference type="AlphaFoldDB" id="A0A397U491"/>
<keyword evidence="6 7" id="KW-0472">Membrane</keyword>
<keyword evidence="5" id="KW-0406">Ion transport</keyword>
<dbReference type="InterPro" id="IPR050794">
    <property type="entry name" value="CPA2_transporter"/>
</dbReference>
<evidence type="ECO:0000256" key="2">
    <source>
        <dbReference type="ARBA" id="ARBA00022448"/>
    </source>
</evidence>
<evidence type="ECO:0000256" key="1">
    <source>
        <dbReference type="ARBA" id="ARBA00004141"/>
    </source>
</evidence>
<keyword evidence="3 7" id="KW-0812">Transmembrane</keyword>
<comment type="subcellular location">
    <subcellularLocation>
        <location evidence="1">Membrane</location>
        <topology evidence="1">Multi-pass membrane protein</topology>
    </subcellularLocation>
</comment>
<dbReference type="OrthoDB" id="2687058at2759"/>
<dbReference type="PANTHER" id="PTHR32468:SF0">
    <property type="entry name" value="K(+)_H(+) ANTIPORTER 1"/>
    <property type="match status" value="1"/>
</dbReference>